<gene>
    <name evidence="11" type="ORF">BDFB_006650</name>
</gene>
<keyword evidence="12" id="KW-1185">Reference proteome</keyword>
<dbReference type="Proteomes" id="UP000292052">
    <property type="component" value="Unassembled WGS sequence"/>
</dbReference>
<keyword evidence="5 10" id="KW-0175">Coiled coil</keyword>
<feature type="coiled-coil region" evidence="10">
    <location>
        <begin position="839"/>
        <end position="866"/>
    </location>
</feature>
<keyword evidence="2" id="KW-0963">Cytoplasm</keyword>
<comment type="similarity">
    <text evidence="8">Belongs to the CFAP43 family.</text>
</comment>
<dbReference type="Pfam" id="PF25828">
    <property type="entry name" value="CC_Cfap43"/>
    <property type="match status" value="1"/>
</dbReference>
<accession>A0A482VAY7</accession>
<dbReference type="OrthoDB" id="535167at2759"/>
<dbReference type="GO" id="GO:0005930">
    <property type="term" value="C:axoneme"/>
    <property type="evidence" value="ECO:0007669"/>
    <property type="project" value="UniProtKB-SubCell"/>
</dbReference>
<dbReference type="SUPFAM" id="SSF50978">
    <property type="entry name" value="WD40 repeat-like"/>
    <property type="match status" value="1"/>
</dbReference>
<keyword evidence="7" id="KW-0966">Cell projection</keyword>
<dbReference type="PANTHER" id="PTHR14885:SF1">
    <property type="entry name" value="CILIA- AND FLAGELLA-ASSOCIATED PROTEIN 43"/>
    <property type="match status" value="1"/>
</dbReference>
<evidence type="ECO:0000256" key="5">
    <source>
        <dbReference type="ARBA" id="ARBA00023054"/>
    </source>
</evidence>
<evidence type="ECO:0000256" key="8">
    <source>
        <dbReference type="ARBA" id="ARBA00023605"/>
    </source>
</evidence>
<keyword evidence="3" id="KW-0853">WD repeat</keyword>
<keyword evidence="4" id="KW-0677">Repeat</keyword>
<dbReference type="EMBL" id="QDEB01119732">
    <property type="protein sequence ID" value="RZB40350.1"/>
    <property type="molecule type" value="Genomic_DNA"/>
</dbReference>
<evidence type="ECO:0000313" key="12">
    <source>
        <dbReference type="Proteomes" id="UP000292052"/>
    </source>
</evidence>
<evidence type="ECO:0000313" key="11">
    <source>
        <dbReference type="EMBL" id="RZB40350.1"/>
    </source>
</evidence>
<dbReference type="InterPro" id="IPR015943">
    <property type="entry name" value="WD40/YVTN_repeat-like_dom_sf"/>
</dbReference>
<sequence length="1350" mass="157479">MLPDHHLEKVIDFTEQGDIPTSFTWYKLGIAVLGPTNQIRHYKKCGTWSMDWTIDPPEKLNKILSRLENLIGVTKRHDILQILQNDFKFVKRNESGFNDFCLIYPTGQYVMALCHNNTLNLYRVSTGDPISTLTLDGHAVVIKENPKFPYAAIGFEGGIVKLISAYNPEKLVRLTQFYLCKNSIDSIYFNECGTIFVAANLTTGRFFIIEGLPGGQMEIIATVDAQQQIAHYMMVLSENCYRIFSIPVTSDKYIAGNRIIRYCVIKDKGIDIKEYNFEENNTLYIRIYATTGINRDRIFYTIPREGKTINEIEIRRGDNLAMVTRKIITGHQMRQLHLKRNKNIALTWASDGFVILRSSDFTGNVGIALPHHRMEGGVKTAYVDPYVKFILSIGRDKVLVCTNLTEKEIDNELKKELEGLLNSPNYTLIFKKRTVGFMPKGEYEGKCYLEVEELKKIEQERIKCKVERTAIVKEFKSIQEELQHLLTENIEGPDNEKLNLMEFNLNIKLYEQKAEHHKKVCKATEIYLKHLIEAQNQISQFMLDNFWAKMRIPGTAIKAIFAHFEVWNYVLLPKNVETEEILKWIRHQRRIERYLSEMNSFHPWVPMPEEKVLELVSARPCIPKKDEEMAALSTLEADAPIIEEAEEDPETKISFSGSDLARFIEVQDAHYLQHELQTYFQTELQWIISKNDSYKLKEYFNSKFDAIMTQKLKEMGNIKEKNARLSHIVSEINYFSEEKISVKIEDPHWEQTETPQLLTEVKDEEVPITPYISPSEQAILDAKAAEAERLRLLLLADDFRERALMAMMNGVLEVRWEDELKKDVPLPKCMIEKDPENFNEDDLRAVRDYEEKVKFLSNERERYKTMLRAEYGKLSNTVREHIRKFNGKLSDLLNLKLQVDSAISQETFKINRMKLFQHSRMILIKREFETLQRIADNEKVVSSLQELLNSLHEAVVECKNYVEVFQIKDKFLEKGFKKDFQDMSPLVQEQASKLYKKRPRINIRSISSTSILNELAKCIMSSAKPTPTVSQDCIEFLKSLDSLDLYVGVPSIVDEHTYALICRHRRLRIEYEIKLRAAQCEVTEGEVTLAAFHRRLTQKKEVGVKLTEELNKVRSDFISTVRNREIQIVLPKGLVEIPLTGSFEDFEDAALICRKDVENINQIILKFGEKKIKAMQQGMGFRRKILAMEWEHKRMKMLIQDLKEKLVDIDGVRLTKEIQAYLKSKDKEKTIPFETEVDMIKASYENTIQDRKDKVNRMKKQVSAIKERDKIIDQKIEELNVDVCEFNLMKDQEIDDKERTIIDSRMKTLLKRSRLVQQIQENHHEILMLQTELELLRLKTFPTLKYKICN</sequence>
<reference evidence="11 12" key="1">
    <citation type="submission" date="2017-03" db="EMBL/GenBank/DDBJ databases">
        <title>Genome of the blue death feigning beetle - Asbolus verrucosus.</title>
        <authorList>
            <person name="Rider S.D."/>
        </authorList>
    </citation>
    <scope>NUCLEOTIDE SEQUENCE [LARGE SCALE GENOMIC DNA]</scope>
    <source>
        <strain evidence="11">Butters</strain>
        <tissue evidence="11">Head and leg muscle</tissue>
    </source>
</reference>
<evidence type="ECO:0000256" key="1">
    <source>
        <dbReference type="ARBA" id="ARBA00004430"/>
    </source>
</evidence>
<evidence type="ECO:0000256" key="9">
    <source>
        <dbReference type="ARBA" id="ARBA00023662"/>
    </source>
</evidence>
<feature type="coiled-coil region" evidence="10">
    <location>
        <begin position="1241"/>
        <end position="1268"/>
    </location>
</feature>
<organism evidence="11 12">
    <name type="scientific">Asbolus verrucosus</name>
    <name type="common">Desert ironclad beetle</name>
    <dbReference type="NCBI Taxonomy" id="1661398"/>
    <lineage>
        <taxon>Eukaryota</taxon>
        <taxon>Metazoa</taxon>
        <taxon>Ecdysozoa</taxon>
        <taxon>Arthropoda</taxon>
        <taxon>Hexapoda</taxon>
        <taxon>Insecta</taxon>
        <taxon>Pterygota</taxon>
        <taxon>Neoptera</taxon>
        <taxon>Endopterygota</taxon>
        <taxon>Coleoptera</taxon>
        <taxon>Polyphaga</taxon>
        <taxon>Cucujiformia</taxon>
        <taxon>Tenebrionidae</taxon>
        <taxon>Pimeliinae</taxon>
        <taxon>Asbolus</taxon>
    </lineage>
</organism>
<dbReference type="GO" id="GO:0060271">
    <property type="term" value="P:cilium assembly"/>
    <property type="evidence" value="ECO:0007669"/>
    <property type="project" value="TreeGrafter"/>
</dbReference>
<name>A0A482VAY7_ASBVE</name>
<evidence type="ECO:0000256" key="6">
    <source>
        <dbReference type="ARBA" id="ARBA00023212"/>
    </source>
</evidence>
<evidence type="ECO:0000256" key="4">
    <source>
        <dbReference type="ARBA" id="ARBA00022737"/>
    </source>
</evidence>
<proteinExistence type="inferred from homology"/>
<evidence type="ECO:0000256" key="7">
    <source>
        <dbReference type="ARBA" id="ARBA00023273"/>
    </source>
</evidence>
<dbReference type="InterPro" id="IPR036322">
    <property type="entry name" value="WD40_repeat_dom_sf"/>
</dbReference>
<dbReference type="PANTHER" id="PTHR14885">
    <property type="entry name" value="CILIA- AND FLAGELLA-ASSOCIATED PROTEIN 43-RELATED"/>
    <property type="match status" value="1"/>
</dbReference>
<protein>
    <recommendedName>
        <fullName evidence="9">Cilia- and flagella-associated protein 43</fullName>
    </recommendedName>
</protein>
<evidence type="ECO:0000256" key="10">
    <source>
        <dbReference type="SAM" id="Coils"/>
    </source>
</evidence>
<dbReference type="GO" id="GO:0003341">
    <property type="term" value="P:cilium movement"/>
    <property type="evidence" value="ECO:0007669"/>
    <property type="project" value="UniProtKB-ARBA"/>
</dbReference>
<comment type="caution">
    <text evidence="11">The sequence shown here is derived from an EMBL/GenBank/DDBJ whole genome shotgun (WGS) entry which is preliminary data.</text>
</comment>
<dbReference type="STRING" id="1661398.A0A482VAY7"/>
<keyword evidence="6" id="KW-0206">Cytoskeleton</keyword>
<dbReference type="Gene3D" id="2.130.10.10">
    <property type="entry name" value="YVTN repeat-like/Quinoprotein amine dehydrogenase"/>
    <property type="match status" value="1"/>
</dbReference>
<evidence type="ECO:0000256" key="3">
    <source>
        <dbReference type="ARBA" id="ARBA00022574"/>
    </source>
</evidence>
<comment type="subcellular location">
    <subcellularLocation>
        <location evidence="1">Cytoplasm</location>
        <location evidence="1">Cytoskeleton</location>
        <location evidence="1">Cilium axoneme</location>
    </subcellularLocation>
</comment>
<evidence type="ECO:0000256" key="2">
    <source>
        <dbReference type="ARBA" id="ARBA00022490"/>
    </source>
</evidence>